<evidence type="ECO:0000313" key="1">
    <source>
        <dbReference type="EMBL" id="KEQ17484.1"/>
    </source>
</evidence>
<dbReference type="InterPro" id="IPR020353">
    <property type="entry name" value="Toxin_YafO"/>
</dbReference>
<dbReference type="Pfam" id="PF13957">
    <property type="entry name" value="YafO_toxin"/>
    <property type="match status" value="1"/>
</dbReference>
<reference evidence="1 2" key="1">
    <citation type="submission" date="2014-06" db="EMBL/GenBank/DDBJ databases">
        <title>Whole Genome Sequences of Three Symbiotic Endozoicomonas Bacteria.</title>
        <authorList>
            <person name="Neave M.J."/>
            <person name="Apprill A."/>
            <person name="Voolstra C.R."/>
        </authorList>
    </citation>
    <scope>NUCLEOTIDE SEQUENCE [LARGE SCALE GENOMIC DNA]</scope>
    <source>
        <strain evidence="1 2">DSM 25634</strain>
    </source>
</reference>
<accession>A0A081NGB1</accession>
<protein>
    <recommendedName>
        <fullName evidence="3">Toxin YafO</fullName>
    </recommendedName>
</protein>
<evidence type="ECO:0008006" key="3">
    <source>
        <dbReference type="Google" id="ProtNLM"/>
    </source>
</evidence>
<comment type="caution">
    <text evidence="1">The sequence shown here is derived from an EMBL/GenBank/DDBJ whole genome shotgun (WGS) entry which is preliminary data.</text>
</comment>
<dbReference type="Proteomes" id="UP000028073">
    <property type="component" value="Unassembled WGS sequence"/>
</dbReference>
<keyword evidence="2" id="KW-1185">Reference proteome</keyword>
<name>A0A081NGB1_9GAMM</name>
<dbReference type="STRING" id="1137799.GZ78_17120"/>
<dbReference type="EMBL" id="JOKH01000003">
    <property type="protein sequence ID" value="KEQ17484.1"/>
    <property type="molecule type" value="Genomic_DNA"/>
</dbReference>
<organism evidence="1 2">
    <name type="scientific">Endozoicomonas numazuensis</name>
    <dbReference type="NCBI Taxonomy" id="1137799"/>
    <lineage>
        <taxon>Bacteria</taxon>
        <taxon>Pseudomonadati</taxon>
        <taxon>Pseudomonadota</taxon>
        <taxon>Gammaproteobacteria</taxon>
        <taxon>Oceanospirillales</taxon>
        <taxon>Endozoicomonadaceae</taxon>
        <taxon>Endozoicomonas</taxon>
    </lineage>
</organism>
<evidence type="ECO:0000313" key="2">
    <source>
        <dbReference type="Proteomes" id="UP000028073"/>
    </source>
</evidence>
<dbReference type="OrthoDB" id="6195342at2"/>
<proteinExistence type="predicted"/>
<gene>
    <name evidence="1" type="ORF">GZ78_17120</name>
</gene>
<dbReference type="eggNOG" id="ENOG5031DM6">
    <property type="taxonomic scope" value="Bacteria"/>
</dbReference>
<dbReference type="AlphaFoldDB" id="A0A081NGB1"/>
<dbReference type="RefSeq" id="WP_034837802.1">
    <property type="nucleotide sequence ID" value="NZ_JOKH01000003.1"/>
</dbReference>
<sequence length="131" mass="15141">MEVKVYLSSHFKESCPEEKIASIAADFKAYKISGRRPDYFGRDVPFEFPNSALQAELQHIHLKDSSSRSWNLKSISYGKTSNTALIYCTGFFDRNKYLLLGFLENAHETYTNNRHYLPGLADIAEDFRSRF</sequence>